<keyword evidence="1" id="KW-0472">Membrane</keyword>
<accession>A0ABS6FA70</accession>
<name>A0ABS6FA70_9FIRM</name>
<keyword evidence="3" id="KW-1185">Reference proteome</keyword>
<gene>
    <name evidence="2" type="ORF">KQI82_06305</name>
</gene>
<feature type="transmembrane region" description="Helical" evidence="1">
    <location>
        <begin position="55"/>
        <end position="73"/>
    </location>
</feature>
<feature type="transmembrane region" description="Helical" evidence="1">
    <location>
        <begin position="31"/>
        <end position="49"/>
    </location>
</feature>
<evidence type="ECO:0000256" key="1">
    <source>
        <dbReference type="SAM" id="Phobius"/>
    </source>
</evidence>
<keyword evidence="1" id="KW-1133">Transmembrane helix</keyword>
<organism evidence="2 3">
    <name type="scientific">Dysosmobacter acutus</name>
    <dbReference type="NCBI Taxonomy" id="2841504"/>
    <lineage>
        <taxon>Bacteria</taxon>
        <taxon>Bacillati</taxon>
        <taxon>Bacillota</taxon>
        <taxon>Clostridia</taxon>
        <taxon>Eubacteriales</taxon>
        <taxon>Oscillospiraceae</taxon>
        <taxon>Dysosmobacter</taxon>
    </lineage>
</organism>
<reference evidence="2 3" key="1">
    <citation type="submission" date="2021-06" db="EMBL/GenBank/DDBJ databases">
        <authorList>
            <person name="Sun Q."/>
            <person name="Li D."/>
        </authorList>
    </citation>
    <scope>NUCLEOTIDE SEQUENCE [LARGE SCALE GENOMIC DNA]</scope>
    <source>
        <strain evidence="2 3">MSJ-2</strain>
    </source>
</reference>
<keyword evidence="1" id="KW-0812">Transmembrane</keyword>
<evidence type="ECO:0008006" key="4">
    <source>
        <dbReference type="Google" id="ProtNLM"/>
    </source>
</evidence>
<evidence type="ECO:0000313" key="3">
    <source>
        <dbReference type="Proteomes" id="UP000787672"/>
    </source>
</evidence>
<dbReference type="EMBL" id="JAHLQN010000001">
    <property type="protein sequence ID" value="MBU5626531.1"/>
    <property type="molecule type" value="Genomic_DNA"/>
</dbReference>
<dbReference type="RefSeq" id="WP_216632012.1">
    <property type="nucleotide sequence ID" value="NZ_JAHLQN010000001.1"/>
</dbReference>
<feature type="transmembrane region" description="Helical" evidence="1">
    <location>
        <begin position="6"/>
        <end position="24"/>
    </location>
</feature>
<proteinExistence type="predicted"/>
<comment type="caution">
    <text evidence="2">The sequence shown here is derived from an EMBL/GenBank/DDBJ whole genome shotgun (WGS) entry which is preliminary data.</text>
</comment>
<evidence type="ECO:0000313" key="2">
    <source>
        <dbReference type="EMBL" id="MBU5626531.1"/>
    </source>
</evidence>
<dbReference type="Proteomes" id="UP000787672">
    <property type="component" value="Unassembled WGS sequence"/>
</dbReference>
<protein>
    <recommendedName>
        <fullName evidence="4">DUF2198 family protein</fullName>
    </recommendedName>
</protein>
<sequence>MYLEEIGAALVALGISCIPLVLVIRAERDRGWSVPGIIAAVVMAVVQLFAQKGGLSSIILGIVMFSSLAYYVAERLTRKG</sequence>